<proteinExistence type="predicted"/>
<dbReference type="RefSeq" id="YP_003097270.1">
    <property type="nucleotide sequence ID" value="NC_013085.1"/>
</dbReference>
<keyword evidence="2" id="KW-1185">Reference proteome</keyword>
<gene>
    <name evidence="1" type="ORF">SRSM4_036</name>
</gene>
<sequence length="1108" mass="118580">MARKTIQSNYYLFDASAREVIIPGGVQRENLILITNVTDNKVIYNFSDPELTATDYSISTDIRNVTTTRVVLAYDTTSMSDTDQLQIVVDEYEETVKPSETYFDAVNKQRFSQPQSQIDTDFEYGIQDTKWEALAMINNNPFAYKSQDPIVISEIQTTSGSRTMEVSCATPPTAGSAIYVQDTTFPGANGVFIIDSVSTSGGFIGFRYTAKYEWPSGTGGTNIYDSARTAIYTGIHFTGSDLGGTITLTTPAAGVMSGSVQVDTTQAHGLEVGNEIAIAGSAGTNVNGSWVVARVESPTRFYYFPDQAPSGSVSTGTIKLYPRPQGNSIHRAFDGGVKFSTNSNSKNQQAIRQTKRYFRYQSGKGVAFSTGSILEPAIENIDSITSSGTTITVVCADNHNITRDIIVDVRDVTDNLYNGQYQVSNVIDPYTFQYTVPTAPSDTTAAGQYTVTPTNSYGTKLEIGMQDQQNGIFFRFSSGTLSVVRRTSTYQLSGKVSVTNGSTLVSSYTGPNLQGTKFAKQLKPGDYVVIRGSSYRVDGIISDTQMVIFPDYRGPSADNVPVTKTVETEWEQSDWNIDRCDGTGKSGYTLDVTKMQMFYMDYSWYGAGFIRWGFRALDGDVIYAHKIPNNNQNTEAYMRSGNLPSRYEVNTLPPATTASRTFTSGDTTLYVANAPTHFPSSGTLRVKQTTGSTSGTQEYINYTGKVQFLQDVINVLPGDVIQVASSAGLSPGGQQTITFDTPFSNIVSDKIYYVAAVPSSTTFKITDTIGDSTGIALTQQVGSALSPLSRASAGSFTGIVREQAGASGINLTMASGASTGTVSSGTGIQKGQRVIGPDIPADTFVHSISGVAIQLSKAVTAANPTGVTFAPMGAATAQNFTYSELQPTSVELIGATSVPQISHWGSSVIMDGRYDDDRAYVYTVGSKTGREVNSGQTKALLAIRTSPSVDNGIPGSFGARELINRMQLVLRTAEVSSNGAFFVELVLNPNITSSVNWQNVGGTSLAQYADLTQGASIITNELVGGEVIYGFYADAGVADYDLGRVKEISNSILGGGGDQLAATTPPAPTGVFPDGPEVLAVKVTNIGGGRGSNRRAIDFRISWTEAQA</sequence>
<evidence type="ECO:0000313" key="1">
    <source>
        <dbReference type="EMBL" id="CAR63233.1"/>
    </source>
</evidence>
<organism evidence="1 2">
    <name type="scientific">Synechococcus phage S-RSM4</name>
    <dbReference type="NCBI Taxonomy" id="555387"/>
    <lineage>
        <taxon>Viruses</taxon>
        <taxon>Duplodnaviria</taxon>
        <taxon>Heunggongvirae</taxon>
        <taxon>Uroviricota</taxon>
        <taxon>Caudoviricetes</taxon>
        <taxon>Pantevenvirales</taxon>
        <taxon>Kyanoviridae</taxon>
        <taxon>Gibbetvirus</taxon>
        <taxon>Gibbetvirus rsm4</taxon>
    </lineage>
</organism>
<name>C7BV04_9CAUD</name>
<reference evidence="1 2" key="1">
    <citation type="journal article" date="2009" name="Environ. Microbiol.">
        <title>Comparative genomics of marine cyanomyoviruses reveals the widespread occurrence of Synechococcus host genes localized to a hyperplastic region: implications for mechanisms of cyanophage evolution.</title>
        <authorList>
            <person name="Millard A.D."/>
            <person name="Zwirglmaier K."/>
            <person name="Downey M.J."/>
            <person name="Mann N.H."/>
            <person name="Scanlan D.J."/>
        </authorList>
    </citation>
    <scope>NUCLEOTIDE SEQUENCE</scope>
</reference>
<dbReference type="GeneID" id="8303280"/>
<dbReference type="Proteomes" id="UP000001515">
    <property type="component" value="Segment"/>
</dbReference>
<accession>C7BV04</accession>
<protein>
    <submittedName>
        <fullName evidence="1">Structral protein</fullName>
    </submittedName>
</protein>
<evidence type="ECO:0000313" key="2">
    <source>
        <dbReference type="Proteomes" id="UP000001515"/>
    </source>
</evidence>
<dbReference type="EMBL" id="FM207411">
    <property type="protein sequence ID" value="CAR63233.1"/>
    <property type="molecule type" value="Genomic_DNA"/>
</dbReference>
<dbReference type="InterPro" id="IPR023366">
    <property type="entry name" value="ATP_synth_asu-like_sf"/>
</dbReference>
<dbReference type="Gene3D" id="2.40.30.20">
    <property type="match status" value="2"/>
</dbReference>
<dbReference type="OrthoDB" id="557at10239"/>
<dbReference type="KEGG" id="vg:8303280"/>